<gene>
    <name evidence="2" type="ORF">K443DRAFT_678981</name>
</gene>
<reference evidence="3" key="2">
    <citation type="submission" date="2015-01" db="EMBL/GenBank/DDBJ databases">
        <title>Evolutionary Origins and Diversification of the Mycorrhizal Mutualists.</title>
        <authorList>
            <consortium name="DOE Joint Genome Institute"/>
            <consortium name="Mycorrhizal Genomics Consortium"/>
            <person name="Kohler A."/>
            <person name="Kuo A."/>
            <person name="Nagy L.G."/>
            <person name="Floudas D."/>
            <person name="Copeland A."/>
            <person name="Barry K.W."/>
            <person name="Cichocki N."/>
            <person name="Veneault-Fourrey C."/>
            <person name="LaButti K."/>
            <person name="Lindquist E.A."/>
            <person name="Lipzen A."/>
            <person name="Lundell T."/>
            <person name="Morin E."/>
            <person name="Murat C."/>
            <person name="Riley R."/>
            <person name="Ohm R."/>
            <person name="Sun H."/>
            <person name="Tunlid A."/>
            <person name="Henrissat B."/>
            <person name="Grigoriev I.V."/>
            <person name="Hibbett D.S."/>
            <person name="Martin F."/>
        </authorList>
    </citation>
    <scope>NUCLEOTIDE SEQUENCE [LARGE SCALE GENOMIC DNA]</scope>
    <source>
        <strain evidence="3">LaAM-08-1</strain>
    </source>
</reference>
<dbReference type="HOGENOM" id="CLU_2638463_0_0_1"/>
<sequence length="77" mass="8688">MWSTWDELVWILADVGWWCVGYVGRCLMGCLCGLMRGLRGLTRGLRGGMRFASIDGCVFFGSMRGLCVRVERVPLRV</sequence>
<keyword evidence="1" id="KW-0812">Transmembrane</keyword>
<evidence type="ECO:0000256" key="1">
    <source>
        <dbReference type="SAM" id="Phobius"/>
    </source>
</evidence>
<evidence type="ECO:0000313" key="3">
    <source>
        <dbReference type="Proteomes" id="UP000054477"/>
    </source>
</evidence>
<dbReference type="AlphaFoldDB" id="A0A0C9WQP0"/>
<protein>
    <recommendedName>
        <fullName evidence="4">Transmembrane protein</fullName>
    </recommendedName>
</protein>
<proteinExistence type="predicted"/>
<organism evidence="2 3">
    <name type="scientific">Laccaria amethystina LaAM-08-1</name>
    <dbReference type="NCBI Taxonomy" id="1095629"/>
    <lineage>
        <taxon>Eukaryota</taxon>
        <taxon>Fungi</taxon>
        <taxon>Dikarya</taxon>
        <taxon>Basidiomycota</taxon>
        <taxon>Agaricomycotina</taxon>
        <taxon>Agaricomycetes</taxon>
        <taxon>Agaricomycetidae</taxon>
        <taxon>Agaricales</taxon>
        <taxon>Agaricineae</taxon>
        <taxon>Hydnangiaceae</taxon>
        <taxon>Laccaria</taxon>
    </lineage>
</organism>
<accession>A0A0C9WQP0</accession>
<name>A0A0C9WQP0_9AGAR</name>
<keyword evidence="1" id="KW-1133">Transmembrane helix</keyword>
<dbReference type="EMBL" id="KN838620">
    <property type="protein sequence ID" value="KIK00685.1"/>
    <property type="molecule type" value="Genomic_DNA"/>
</dbReference>
<keyword evidence="3" id="KW-1185">Reference proteome</keyword>
<feature type="transmembrane region" description="Helical" evidence="1">
    <location>
        <begin position="15"/>
        <end position="35"/>
    </location>
</feature>
<reference evidence="2 3" key="1">
    <citation type="submission" date="2014-04" db="EMBL/GenBank/DDBJ databases">
        <authorList>
            <consortium name="DOE Joint Genome Institute"/>
            <person name="Kuo A."/>
            <person name="Kohler A."/>
            <person name="Nagy L.G."/>
            <person name="Floudas D."/>
            <person name="Copeland A."/>
            <person name="Barry K.W."/>
            <person name="Cichocki N."/>
            <person name="Veneault-Fourrey C."/>
            <person name="LaButti K."/>
            <person name="Lindquist E.A."/>
            <person name="Lipzen A."/>
            <person name="Lundell T."/>
            <person name="Morin E."/>
            <person name="Murat C."/>
            <person name="Sun H."/>
            <person name="Tunlid A."/>
            <person name="Henrissat B."/>
            <person name="Grigoriev I.V."/>
            <person name="Hibbett D.S."/>
            <person name="Martin F."/>
            <person name="Nordberg H.P."/>
            <person name="Cantor M.N."/>
            <person name="Hua S.X."/>
        </authorList>
    </citation>
    <scope>NUCLEOTIDE SEQUENCE [LARGE SCALE GENOMIC DNA]</scope>
    <source>
        <strain evidence="2 3">LaAM-08-1</strain>
    </source>
</reference>
<dbReference type="Proteomes" id="UP000054477">
    <property type="component" value="Unassembled WGS sequence"/>
</dbReference>
<evidence type="ECO:0000313" key="2">
    <source>
        <dbReference type="EMBL" id="KIK00685.1"/>
    </source>
</evidence>
<keyword evidence="1" id="KW-0472">Membrane</keyword>
<evidence type="ECO:0008006" key="4">
    <source>
        <dbReference type="Google" id="ProtNLM"/>
    </source>
</evidence>